<dbReference type="Gene3D" id="1.10.1040.10">
    <property type="entry name" value="N-(1-d-carboxylethyl)-l-norvaline Dehydrogenase, domain 2"/>
    <property type="match status" value="1"/>
</dbReference>
<dbReference type="RefSeq" id="WP_163793994.1">
    <property type="nucleotide sequence ID" value="NZ_AP022587.1"/>
</dbReference>
<organism evidence="1 2">
    <name type="scientific">Mycobacterium stomatepiae</name>
    <dbReference type="NCBI Taxonomy" id="470076"/>
    <lineage>
        <taxon>Bacteria</taxon>
        <taxon>Bacillati</taxon>
        <taxon>Actinomycetota</taxon>
        <taxon>Actinomycetes</taxon>
        <taxon>Mycobacteriales</taxon>
        <taxon>Mycobacteriaceae</taxon>
        <taxon>Mycobacterium</taxon>
        <taxon>Mycobacterium simiae complex</taxon>
    </lineage>
</organism>
<reference evidence="1 2" key="1">
    <citation type="journal article" date="2019" name="Emerg. Microbes Infect.">
        <title>Comprehensive subspecies identification of 175 nontuberculous mycobacteria species based on 7547 genomic profiles.</title>
        <authorList>
            <person name="Matsumoto Y."/>
            <person name="Kinjo T."/>
            <person name="Motooka D."/>
            <person name="Nabeya D."/>
            <person name="Jung N."/>
            <person name="Uechi K."/>
            <person name="Horii T."/>
            <person name="Iida T."/>
            <person name="Fujita J."/>
            <person name="Nakamura S."/>
        </authorList>
    </citation>
    <scope>NUCLEOTIDE SEQUENCE [LARGE SCALE GENOMIC DNA]</scope>
    <source>
        <strain evidence="1 2">JCM 17783</strain>
    </source>
</reference>
<accession>A0A7I7QH52</accession>
<dbReference type="Proteomes" id="UP000467130">
    <property type="component" value="Chromosome"/>
</dbReference>
<sequence length="102" mass="10993">MAERIGLDPQQVWRLVTSEGTIADQLELRGALIASRMYGPSSATVSDCITELRQITELAQSVQSPTPLLDMAAVLYDVAASMGYGHHDSSAVHASYVQLPHP</sequence>
<proteinExistence type="predicted"/>
<evidence type="ECO:0000313" key="1">
    <source>
        <dbReference type="EMBL" id="BBY25664.1"/>
    </source>
</evidence>
<dbReference type="KEGG" id="msto:MSTO_58690"/>
<keyword evidence="2" id="KW-1185">Reference proteome</keyword>
<dbReference type="EMBL" id="AP022587">
    <property type="protein sequence ID" value="BBY25664.1"/>
    <property type="molecule type" value="Genomic_DNA"/>
</dbReference>
<gene>
    <name evidence="1" type="ORF">MSTO_58690</name>
</gene>
<protein>
    <submittedName>
        <fullName evidence="1">Uncharacterized protein</fullName>
    </submittedName>
</protein>
<dbReference type="InterPro" id="IPR013328">
    <property type="entry name" value="6PGD_dom2"/>
</dbReference>
<evidence type="ECO:0000313" key="2">
    <source>
        <dbReference type="Proteomes" id="UP000467130"/>
    </source>
</evidence>
<dbReference type="SUPFAM" id="SSF48179">
    <property type="entry name" value="6-phosphogluconate dehydrogenase C-terminal domain-like"/>
    <property type="match status" value="1"/>
</dbReference>
<dbReference type="AlphaFoldDB" id="A0A7I7QH52"/>
<name>A0A7I7QH52_9MYCO</name>
<dbReference type="InterPro" id="IPR008927">
    <property type="entry name" value="6-PGluconate_DH-like_C_sf"/>
</dbReference>